<evidence type="ECO:0000313" key="1">
    <source>
        <dbReference type="EMBL" id="KAJ6422440.1"/>
    </source>
</evidence>
<keyword evidence="2" id="KW-1185">Reference proteome</keyword>
<evidence type="ECO:0000313" key="2">
    <source>
        <dbReference type="Proteomes" id="UP001162972"/>
    </source>
</evidence>
<name>A0AAD6PAX9_9ROSI</name>
<organism evidence="1 2">
    <name type="scientific">Salix udensis</name>
    <dbReference type="NCBI Taxonomy" id="889485"/>
    <lineage>
        <taxon>Eukaryota</taxon>
        <taxon>Viridiplantae</taxon>
        <taxon>Streptophyta</taxon>
        <taxon>Embryophyta</taxon>
        <taxon>Tracheophyta</taxon>
        <taxon>Spermatophyta</taxon>
        <taxon>Magnoliopsida</taxon>
        <taxon>eudicotyledons</taxon>
        <taxon>Gunneridae</taxon>
        <taxon>Pentapetalae</taxon>
        <taxon>rosids</taxon>
        <taxon>fabids</taxon>
        <taxon>Malpighiales</taxon>
        <taxon>Salicaceae</taxon>
        <taxon>Saliceae</taxon>
        <taxon>Salix</taxon>
    </lineage>
</organism>
<protein>
    <submittedName>
        <fullName evidence="1">Uncharacterized protein</fullName>
    </submittedName>
</protein>
<comment type="caution">
    <text evidence="1">The sequence shown here is derived from an EMBL/GenBank/DDBJ whole genome shotgun (WGS) entry which is preliminary data.</text>
</comment>
<dbReference type="Proteomes" id="UP001162972">
    <property type="component" value="Chromosome 19"/>
</dbReference>
<sequence length="54" mass="6230">MEGTGKRLPSSQSHLHPYTCSLSVRRLPALSFLSQLRNLDHLTMPWSQLHLRTM</sequence>
<dbReference type="EMBL" id="JAPFFJ010000007">
    <property type="protein sequence ID" value="KAJ6422440.1"/>
    <property type="molecule type" value="Genomic_DNA"/>
</dbReference>
<proteinExistence type="predicted"/>
<feature type="non-terminal residue" evidence="1">
    <location>
        <position position="54"/>
    </location>
</feature>
<gene>
    <name evidence="1" type="ORF">OIU84_027408</name>
</gene>
<reference evidence="1 2" key="1">
    <citation type="journal article" date="2023" name="Int. J. Mol. Sci.">
        <title>De Novo Assembly and Annotation of 11 Diverse Shrub Willow (Salix) Genomes Reveals Novel Gene Organization in Sex-Linked Regions.</title>
        <authorList>
            <person name="Hyden B."/>
            <person name="Feng K."/>
            <person name="Yates T.B."/>
            <person name="Jawdy S."/>
            <person name="Cereghino C."/>
            <person name="Smart L.B."/>
            <person name="Muchero W."/>
        </authorList>
    </citation>
    <scope>NUCLEOTIDE SEQUENCE [LARGE SCALE GENOMIC DNA]</scope>
    <source>
        <tissue evidence="1">Shoot tip</tissue>
    </source>
</reference>
<dbReference type="AlphaFoldDB" id="A0AAD6PAX9"/>
<accession>A0AAD6PAX9</accession>